<dbReference type="EMBL" id="PYBW01000224">
    <property type="protein sequence ID" value="PYC64742.1"/>
    <property type="molecule type" value="Genomic_DNA"/>
</dbReference>
<keyword evidence="2" id="KW-1185">Reference proteome</keyword>
<reference evidence="1 2" key="1">
    <citation type="submission" date="2018-03" db="EMBL/GenBank/DDBJ databases">
        <title>Bioinformatic expansion and discovery of thiopeptide antibiotics.</title>
        <authorList>
            <person name="Schwalen C.J."/>
            <person name="Hudson G.A."/>
            <person name="Mitchell D.A."/>
        </authorList>
    </citation>
    <scope>NUCLEOTIDE SEQUENCE [LARGE SCALE GENOMIC DNA]</scope>
    <source>
        <strain evidence="1 2">ATCC 21389</strain>
    </source>
</reference>
<dbReference type="Proteomes" id="UP000248039">
    <property type="component" value="Unassembled WGS sequence"/>
</dbReference>
<evidence type="ECO:0000313" key="2">
    <source>
        <dbReference type="Proteomes" id="UP000248039"/>
    </source>
</evidence>
<accession>A0A2V4MW72</accession>
<comment type="caution">
    <text evidence="1">The sequence shown here is derived from an EMBL/GenBank/DDBJ whole genome shotgun (WGS) entry which is preliminary data.</text>
</comment>
<dbReference type="GO" id="GO:0016787">
    <property type="term" value="F:hydrolase activity"/>
    <property type="evidence" value="ECO:0007669"/>
    <property type="project" value="UniProtKB-KW"/>
</dbReference>
<keyword evidence="1" id="KW-0378">Hydrolase</keyword>
<protein>
    <submittedName>
        <fullName evidence="1">Alpha/beta hydrolase</fullName>
    </submittedName>
</protein>
<name>A0A2V4MW72_9ACTN</name>
<dbReference type="AlphaFoldDB" id="A0A2V4MW72"/>
<gene>
    <name evidence="1" type="ORF">C7C46_32860</name>
</gene>
<sequence>YAFESNLTNGTVDAAASALTADTRIPRVDAQTDDSMTHLDILTADPAHNTFTRTAATFLDSLR</sequence>
<proteinExistence type="predicted"/>
<feature type="non-terminal residue" evidence="1">
    <location>
        <position position="1"/>
    </location>
</feature>
<evidence type="ECO:0000313" key="1">
    <source>
        <dbReference type="EMBL" id="PYC64742.1"/>
    </source>
</evidence>
<organism evidence="1 2">
    <name type="scientific">Streptomyces tateyamensis</name>
    <dbReference type="NCBI Taxonomy" id="565073"/>
    <lineage>
        <taxon>Bacteria</taxon>
        <taxon>Bacillati</taxon>
        <taxon>Actinomycetota</taxon>
        <taxon>Actinomycetes</taxon>
        <taxon>Kitasatosporales</taxon>
        <taxon>Streptomycetaceae</taxon>
        <taxon>Streptomyces</taxon>
    </lineage>
</organism>